<protein>
    <submittedName>
        <fullName evidence="1">Uncharacterized protein</fullName>
    </submittedName>
</protein>
<reference evidence="1 2" key="1">
    <citation type="submission" date="2017-06" db="EMBL/GenBank/DDBJ databases">
        <authorList>
            <person name="Kim H.J."/>
            <person name="Triplett B.A."/>
        </authorList>
    </citation>
    <scope>NUCLEOTIDE SEQUENCE [LARGE SCALE GENOMIC DNA]</scope>
    <source>
        <strain evidence="1 2">DSM 19307</strain>
    </source>
</reference>
<gene>
    <name evidence="1" type="ORF">SAMN05421640_3448</name>
</gene>
<keyword evidence="2" id="KW-1185">Reference proteome</keyword>
<dbReference type="EMBL" id="FZPD01000006">
    <property type="protein sequence ID" value="SNT34857.1"/>
    <property type="molecule type" value="Genomic_DNA"/>
</dbReference>
<proteinExistence type="predicted"/>
<dbReference type="RefSeq" id="WP_179213460.1">
    <property type="nucleotide sequence ID" value="NZ_FZPD01000006.1"/>
</dbReference>
<evidence type="ECO:0000313" key="2">
    <source>
        <dbReference type="Proteomes" id="UP000198393"/>
    </source>
</evidence>
<accession>A0A239LW24</accession>
<dbReference type="AlphaFoldDB" id="A0A239LW24"/>
<evidence type="ECO:0000313" key="1">
    <source>
        <dbReference type="EMBL" id="SNT34857.1"/>
    </source>
</evidence>
<dbReference type="Proteomes" id="UP000198393">
    <property type="component" value="Unassembled WGS sequence"/>
</dbReference>
<name>A0A239LW24_EKHLU</name>
<sequence>MNIFEYLHDDQSSDFDDRIDDLMPPEVDDNSDKFLGESEDLFYRHLDEY</sequence>
<organism evidence="1 2">
    <name type="scientific">Ekhidna lutea</name>
    <dbReference type="NCBI Taxonomy" id="447679"/>
    <lineage>
        <taxon>Bacteria</taxon>
        <taxon>Pseudomonadati</taxon>
        <taxon>Bacteroidota</taxon>
        <taxon>Cytophagia</taxon>
        <taxon>Cytophagales</taxon>
        <taxon>Reichenbachiellaceae</taxon>
        <taxon>Ekhidna</taxon>
    </lineage>
</organism>